<evidence type="ECO:0000313" key="2">
    <source>
        <dbReference type="EMBL" id="EAQ77190.1"/>
    </source>
</evidence>
<reference evidence="2 3" key="1">
    <citation type="submission" date="2006-02" db="EMBL/GenBank/DDBJ databases">
        <authorList>
            <person name="Amann R."/>
            <person name="Ferriera S."/>
            <person name="Johnson J."/>
            <person name="Kravitz S."/>
            <person name="Halpern A."/>
            <person name="Remington K."/>
            <person name="Beeson K."/>
            <person name="Tran B."/>
            <person name="Rogers Y.-H."/>
            <person name="Friedman R."/>
            <person name="Venter J.C."/>
        </authorList>
    </citation>
    <scope>NUCLEOTIDE SEQUENCE [LARGE SCALE GENOMIC DNA]</scope>
    <source>
        <strain evidence="2 3">DSM 3645</strain>
    </source>
</reference>
<protein>
    <submittedName>
        <fullName evidence="2">Uncharacterized protein</fullName>
    </submittedName>
</protein>
<feature type="transmembrane region" description="Helical" evidence="1">
    <location>
        <begin position="84"/>
        <end position="103"/>
    </location>
</feature>
<sequence>MQAPPGSNLERRFFMGSMNKMLPANDLQTDNPSRVTTFDGKAALHGYIATVITLAAIGVLVLWISDVLGVALLPQDQPSASTTTVGFLTLLFSLMAAWFWRLYAIRKRPLLRLGREGIEVNLGVAIIKSFPMRMLTAFGLLRARFGWIPWYQLRRVEARPSVSEYHAKAGSTGGLVLEGSVLMMHANGPNPTGVALAESLAILTSEFQSTPTQVAAKIQPYLDDPQLRQTLPSLFGS</sequence>
<keyword evidence="1" id="KW-0472">Membrane</keyword>
<evidence type="ECO:0000313" key="3">
    <source>
        <dbReference type="Proteomes" id="UP000004358"/>
    </source>
</evidence>
<name>A4A205_9BACT</name>
<dbReference type="Proteomes" id="UP000004358">
    <property type="component" value="Unassembled WGS sequence"/>
</dbReference>
<dbReference type="HOGENOM" id="CLU_1168879_0_0_0"/>
<dbReference type="EMBL" id="AANZ01000040">
    <property type="protein sequence ID" value="EAQ77190.1"/>
    <property type="molecule type" value="Genomic_DNA"/>
</dbReference>
<keyword evidence="1" id="KW-0812">Transmembrane</keyword>
<keyword evidence="1" id="KW-1133">Transmembrane helix</keyword>
<organism evidence="2 3">
    <name type="scientific">Blastopirellula marina DSM 3645</name>
    <dbReference type="NCBI Taxonomy" id="314230"/>
    <lineage>
        <taxon>Bacteria</taxon>
        <taxon>Pseudomonadati</taxon>
        <taxon>Planctomycetota</taxon>
        <taxon>Planctomycetia</taxon>
        <taxon>Pirellulales</taxon>
        <taxon>Pirellulaceae</taxon>
        <taxon>Blastopirellula</taxon>
    </lineage>
</organism>
<dbReference type="STRING" id="314230.DSM3645_13148"/>
<gene>
    <name evidence="2" type="ORF">DSM3645_13148</name>
</gene>
<accession>A4A205</accession>
<proteinExistence type="predicted"/>
<comment type="caution">
    <text evidence="2">The sequence shown here is derived from an EMBL/GenBank/DDBJ whole genome shotgun (WGS) entry which is preliminary data.</text>
</comment>
<dbReference type="AlphaFoldDB" id="A4A205"/>
<evidence type="ECO:0000256" key="1">
    <source>
        <dbReference type="SAM" id="Phobius"/>
    </source>
</evidence>
<feature type="transmembrane region" description="Helical" evidence="1">
    <location>
        <begin position="44"/>
        <end position="64"/>
    </location>
</feature>